<evidence type="ECO:0000313" key="9">
    <source>
        <dbReference type="Proteomes" id="UP000076502"/>
    </source>
</evidence>
<keyword evidence="6" id="KW-0560">Oxidoreductase</keyword>
<comment type="similarity">
    <text evidence="3">Belongs to the methylenetetrahydrofolate reductase family.</text>
</comment>
<evidence type="ECO:0000256" key="5">
    <source>
        <dbReference type="ARBA" id="ARBA00022827"/>
    </source>
</evidence>
<keyword evidence="4" id="KW-0285">Flavoprotein</keyword>
<evidence type="ECO:0000256" key="6">
    <source>
        <dbReference type="ARBA" id="ARBA00023002"/>
    </source>
</evidence>
<dbReference type="GO" id="GO:0005829">
    <property type="term" value="C:cytosol"/>
    <property type="evidence" value="ECO:0007669"/>
    <property type="project" value="TreeGrafter"/>
</dbReference>
<dbReference type="GO" id="GO:0071949">
    <property type="term" value="F:FAD binding"/>
    <property type="evidence" value="ECO:0007669"/>
    <property type="project" value="TreeGrafter"/>
</dbReference>
<dbReference type="STRING" id="178035.A0A154PG15"/>
<dbReference type="UniPathway" id="UPA00193"/>
<evidence type="ECO:0000256" key="1">
    <source>
        <dbReference type="ARBA" id="ARBA00001974"/>
    </source>
</evidence>
<sequence>MAKICNFKVPENILNVLQSIQYDDDKIRNYGVELAISIIKDVISSGTTCGFHLFTLNSMRMRCRRMSDELTEELVELGARAPRGQLDSWFDGNKKEEGP</sequence>
<keyword evidence="5" id="KW-0274">FAD</keyword>
<dbReference type="Pfam" id="PF02219">
    <property type="entry name" value="MTHFR"/>
    <property type="match status" value="1"/>
</dbReference>
<dbReference type="InterPro" id="IPR003171">
    <property type="entry name" value="Mehydrof_redctse-like"/>
</dbReference>
<dbReference type="PANTHER" id="PTHR45754">
    <property type="entry name" value="METHYLENETETRAHYDROFOLATE REDUCTASE"/>
    <property type="match status" value="1"/>
</dbReference>
<dbReference type="Gene3D" id="3.20.20.220">
    <property type="match status" value="1"/>
</dbReference>
<dbReference type="AlphaFoldDB" id="A0A154PG15"/>
<reference evidence="8 9" key="1">
    <citation type="submission" date="2015-07" db="EMBL/GenBank/DDBJ databases">
        <title>The genome of Dufourea novaeangliae.</title>
        <authorList>
            <person name="Pan H."/>
            <person name="Kapheim K."/>
        </authorList>
    </citation>
    <scope>NUCLEOTIDE SEQUENCE [LARGE SCALE GENOMIC DNA]</scope>
    <source>
        <strain evidence="8">0120121106</strain>
        <tissue evidence="8">Whole body</tissue>
    </source>
</reference>
<evidence type="ECO:0000256" key="2">
    <source>
        <dbReference type="ARBA" id="ARBA00004777"/>
    </source>
</evidence>
<accession>A0A154PG15</accession>
<dbReference type="EMBL" id="KQ434889">
    <property type="protein sequence ID" value="KZC10258.1"/>
    <property type="molecule type" value="Genomic_DNA"/>
</dbReference>
<dbReference type="OrthoDB" id="16284at2759"/>
<evidence type="ECO:0000256" key="7">
    <source>
        <dbReference type="RuleBase" id="RU004254"/>
    </source>
</evidence>
<dbReference type="Proteomes" id="UP000076502">
    <property type="component" value="Unassembled WGS sequence"/>
</dbReference>
<evidence type="ECO:0000256" key="3">
    <source>
        <dbReference type="ARBA" id="ARBA00006743"/>
    </source>
</evidence>
<gene>
    <name evidence="8" type="ORF">WN55_01374</name>
</gene>
<dbReference type="GO" id="GO:0009086">
    <property type="term" value="P:methionine biosynthetic process"/>
    <property type="evidence" value="ECO:0007669"/>
    <property type="project" value="TreeGrafter"/>
</dbReference>
<organism evidence="8 9">
    <name type="scientific">Dufourea novaeangliae</name>
    <name type="common">Sweat bee</name>
    <dbReference type="NCBI Taxonomy" id="178035"/>
    <lineage>
        <taxon>Eukaryota</taxon>
        <taxon>Metazoa</taxon>
        <taxon>Ecdysozoa</taxon>
        <taxon>Arthropoda</taxon>
        <taxon>Hexapoda</taxon>
        <taxon>Insecta</taxon>
        <taxon>Pterygota</taxon>
        <taxon>Neoptera</taxon>
        <taxon>Endopterygota</taxon>
        <taxon>Hymenoptera</taxon>
        <taxon>Apocrita</taxon>
        <taxon>Aculeata</taxon>
        <taxon>Apoidea</taxon>
        <taxon>Anthophila</taxon>
        <taxon>Halictidae</taxon>
        <taxon>Rophitinae</taxon>
        <taxon>Dufourea</taxon>
    </lineage>
</organism>
<evidence type="ECO:0000256" key="4">
    <source>
        <dbReference type="ARBA" id="ARBA00022630"/>
    </source>
</evidence>
<proteinExistence type="inferred from homology"/>
<evidence type="ECO:0000313" key="8">
    <source>
        <dbReference type="EMBL" id="KZC10258.1"/>
    </source>
</evidence>
<protein>
    <submittedName>
        <fullName evidence="8">Methylenetetrahydrofolate reductase</fullName>
    </submittedName>
</protein>
<keyword evidence="9" id="KW-1185">Reference proteome</keyword>
<name>A0A154PG15_DUFNO</name>
<dbReference type="SUPFAM" id="SSF51730">
    <property type="entry name" value="FAD-linked oxidoreductase"/>
    <property type="match status" value="1"/>
</dbReference>
<dbReference type="GO" id="GO:0035999">
    <property type="term" value="P:tetrahydrofolate interconversion"/>
    <property type="evidence" value="ECO:0007669"/>
    <property type="project" value="UniProtKB-UniPathway"/>
</dbReference>
<comment type="cofactor">
    <cofactor evidence="1">
        <name>FAD</name>
        <dbReference type="ChEBI" id="CHEBI:57692"/>
    </cofactor>
</comment>
<dbReference type="GO" id="GO:0004489">
    <property type="term" value="F:methylenetetrahydrofolate reductase [NAD(P)H] activity"/>
    <property type="evidence" value="ECO:0007669"/>
    <property type="project" value="InterPro"/>
</dbReference>
<dbReference type="PANTHER" id="PTHR45754:SF3">
    <property type="entry name" value="METHYLENETETRAHYDROFOLATE REDUCTASE (NADPH)"/>
    <property type="match status" value="1"/>
</dbReference>
<dbReference type="InterPro" id="IPR029041">
    <property type="entry name" value="FAD-linked_oxidoreductase-like"/>
</dbReference>
<comment type="pathway">
    <text evidence="2 7">One-carbon metabolism; tetrahydrofolate interconversion.</text>
</comment>